<reference evidence="1 2" key="1">
    <citation type="journal article" date="2008" name="Nature">
        <title>The genome of Laccaria bicolor provides insights into mycorrhizal symbiosis.</title>
        <authorList>
            <person name="Martin F."/>
            <person name="Aerts A."/>
            <person name="Ahren D."/>
            <person name="Brun A."/>
            <person name="Danchin E.G.J."/>
            <person name="Duchaussoy F."/>
            <person name="Gibon J."/>
            <person name="Kohler A."/>
            <person name="Lindquist E."/>
            <person name="Pereda V."/>
            <person name="Salamov A."/>
            <person name="Shapiro H.J."/>
            <person name="Wuyts J."/>
            <person name="Blaudez D."/>
            <person name="Buee M."/>
            <person name="Brokstein P."/>
            <person name="Canbaeck B."/>
            <person name="Cohen D."/>
            <person name="Courty P.E."/>
            <person name="Coutinho P.M."/>
            <person name="Delaruelle C."/>
            <person name="Detter J.C."/>
            <person name="Deveau A."/>
            <person name="DiFazio S."/>
            <person name="Duplessis S."/>
            <person name="Fraissinet-Tachet L."/>
            <person name="Lucic E."/>
            <person name="Frey-Klett P."/>
            <person name="Fourrey C."/>
            <person name="Feussner I."/>
            <person name="Gay G."/>
            <person name="Grimwood J."/>
            <person name="Hoegger P.J."/>
            <person name="Jain P."/>
            <person name="Kilaru S."/>
            <person name="Labbe J."/>
            <person name="Lin Y.C."/>
            <person name="Legue V."/>
            <person name="Le Tacon F."/>
            <person name="Marmeisse R."/>
            <person name="Melayah D."/>
            <person name="Montanini B."/>
            <person name="Muratet M."/>
            <person name="Nehls U."/>
            <person name="Niculita-Hirzel H."/>
            <person name="Oudot-Le Secq M.P."/>
            <person name="Peter M."/>
            <person name="Quesneville H."/>
            <person name="Rajashekar B."/>
            <person name="Reich M."/>
            <person name="Rouhier N."/>
            <person name="Schmutz J."/>
            <person name="Yin T."/>
            <person name="Chalot M."/>
            <person name="Henrissat B."/>
            <person name="Kuees U."/>
            <person name="Lucas S."/>
            <person name="Van de Peer Y."/>
            <person name="Podila G.K."/>
            <person name="Polle A."/>
            <person name="Pukkila P.J."/>
            <person name="Richardson P.M."/>
            <person name="Rouze P."/>
            <person name="Sanders I.R."/>
            <person name="Stajich J.E."/>
            <person name="Tunlid A."/>
            <person name="Tuskan G."/>
            <person name="Grigoriev I.V."/>
        </authorList>
    </citation>
    <scope>NUCLEOTIDE SEQUENCE [LARGE SCALE GENOMIC DNA]</scope>
    <source>
        <strain evidence="2">S238N-H82 / ATCC MYA-4686</strain>
    </source>
</reference>
<dbReference type="Proteomes" id="UP000001194">
    <property type="component" value="Unassembled WGS sequence"/>
</dbReference>
<evidence type="ECO:0000313" key="1">
    <source>
        <dbReference type="EMBL" id="EDQ99078.1"/>
    </source>
</evidence>
<sequence>MNLERALDAYELQDAAWHVPSGWCSKTFNFDSRLGSRGGSETVSLPRLQYTSG</sequence>
<dbReference type="InParanoid" id="B0E251"/>
<dbReference type="EMBL" id="DS547174">
    <property type="protein sequence ID" value="EDQ99078.1"/>
    <property type="molecule type" value="Genomic_DNA"/>
</dbReference>
<proteinExistence type="predicted"/>
<dbReference type="GeneID" id="6085932"/>
<organism evidence="2">
    <name type="scientific">Laccaria bicolor (strain S238N-H82 / ATCC MYA-4686)</name>
    <name type="common">Bicoloured deceiver</name>
    <name type="synonym">Laccaria laccata var. bicolor</name>
    <dbReference type="NCBI Taxonomy" id="486041"/>
    <lineage>
        <taxon>Eukaryota</taxon>
        <taxon>Fungi</taxon>
        <taxon>Dikarya</taxon>
        <taxon>Basidiomycota</taxon>
        <taxon>Agaricomycotina</taxon>
        <taxon>Agaricomycetes</taxon>
        <taxon>Agaricomycetidae</taxon>
        <taxon>Agaricales</taxon>
        <taxon>Agaricineae</taxon>
        <taxon>Hydnangiaceae</taxon>
        <taxon>Laccaria</taxon>
    </lineage>
</organism>
<dbReference type="HOGENOM" id="CLU_3069112_0_0_1"/>
<evidence type="ECO:0000313" key="2">
    <source>
        <dbReference type="Proteomes" id="UP000001194"/>
    </source>
</evidence>
<name>B0E251_LACBS</name>
<dbReference type="KEGG" id="lbc:LACBIDRAFT_317656"/>
<keyword evidence="2" id="KW-1185">Reference proteome</keyword>
<dbReference type="RefSeq" id="XP_001890280.1">
    <property type="nucleotide sequence ID" value="XM_001890245.1"/>
</dbReference>
<gene>
    <name evidence="1" type="ORF">LACBIDRAFT_317656</name>
</gene>
<accession>B0E251</accession>
<protein>
    <submittedName>
        <fullName evidence="1">Predicted protein</fullName>
    </submittedName>
</protein>
<dbReference type="AlphaFoldDB" id="B0E251"/>